<comment type="caution">
    <text evidence="1">The sequence shown here is derived from an EMBL/GenBank/DDBJ whole genome shotgun (WGS) entry which is preliminary data.</text>
</comment>
<accession>A0ABV1RQS1</accession>
<organism evidence="1 2">
    <name type="scientific">Pontibacter populi</name>
    <dbReference type="NCBI Taxonomy" id="890055"/>
    <lineage>
        <taxon>Bacteria</taxon>
        <taxon>Pseudomonadati</taxon>
        <taxon>Bacteroidota</taxon>
        <taxon>Cytophagia</taxon>
        <taxon>Cytophagales</taxon>
        <taxon>Hymenobacteraceae</taxon>
        <taxon>Pontibacter</taxon>
    </lineage>
</organism>
<dbReference type="EMBL" id="JBEOKT010000003">
    <property type="protein sequence ID" value="MER2996740.1"/>
    <property type="molecule type" value="Genomic_DNA"/>
</dbReference>
<reference evidence="1 2" key="1">
    <citation type="submission" date="2024-06" db="EMBL/GenBank/DDBJ databases">
        <title>Pontibacter populi HYL7-15.</title>
        <authorList>
            <person name="Kim M.K."/>
        </authorList>
    </citation>
    <scope>NUCLEOTIDE SEQUENCE [LARGE SCALE GENOMIC DNA]</scope>
    <source>
        <strain evidence="1 2">HYL7-15</strain>
    </source>
</reference>
<proteinExistence type="predicted"/>
<keyword evidence="2" id="KW-1185">Reference proteome</keyword>
<sequence length="45" mass="5018">MLPFSIHTIQLPLTNLVAASHHVSLSDDLNGYCLNFFSAPKDFNK</sequence>
<evidence type="ECO:0000313" key="1">
    <source>
        <dbReference type="EMBL" id="MER2996740.1"/>
    </source>
</evidence>
<dbReference type="RefSeq" id="WP_350411062.1">
    <property type="nucleotide sequence ID" value="NZ_JBEOKT010000003.1"/>
</dbReference>
<protein>
    <submittedName>
        <fullName evidence="1">Uncharacterized protein</fullName>
    </submittedName>
</protein>
<gene>
    <name evidence="1" type="ORF">ABS362_04235</name>
</gene>
<evidence type="ECO:0000313" key="2">
    <source>
        <dbReference type="Proteomes" id="UP001476807"/>
    </source>
</evidence>
<name>A0ABV1RQS1_9BACT</name>
<dbReference type="Proteomes" id="UP001476807">
    <property type="component" value="Unassembled WGS sequence"/>
</dbReference>